<dbReference type="Gene3D" id="3.90.226.10">
    <property type="entry name" value="2-enoyl-CoA Hydratase, Chain A, domain 1"/>
    <property type="match status" value="1"/>
</dbReference>
<organism evidence="6 7">
    <name type="scientific">Campylobacter gracilis RM3268</name>
    <dbReference type="NCBI Taxonomy" id="553220"/>
    <lineage>
        <taxon>Bacteria</taxon>
        <taxon>Pseudomonadati</taxon>
        <taxon>Campylobacterota</taxon>
        <taxon>Epsilonproteobacteria</taxon>
        <taxon>Campylobacterales</taxon>
        <taxon>Campylobacteraceae</taxon>
        <taxon>Campylobacter</taxon>
    </lineage>
</organism>
<dbReference type="OrthoDB" id="9764363at2"/>
<comment type="similarity">
    <text evidence="1">Belongs to the peptidase S49 family.</text>
</comment>
<proteinExistence type="inferred from homology"/>
<dbReference type="EMBL" id="ACYG01000011">
    <property type="protein sequence ID" value="EEV18486.1"/>
    <property type="molecule type" value="Genomic_DNA"/>
</dbReference>
<dbReference type="SUPFAM" id="SSF52096">
    <property type="entry name" value="ClpP/crotonase"/>
    <property type="match status" value="1"/>
</dbReference>
<dbReference type="Pfam" id="PF01343">
    <property type="entry name" value="Peptidase_S49"/>
    <property type="match status" value="1"/>
</dbReference>
<evidence type="ECO:0000259" key="5">
    <source>
        <dbReference type="Pfam" id="PF01343"/>
    </source>
</evidence>
<evidence type="ECO:0000256" key="1">
    <source>
        <dbReference type="ARBA" id="ARBA00008683"/>
    </source>
</evidence>
<dbReference type="EC" id="3.4.-.-" evidence="6"/>
<protein>
    <submittedName>
        <fullName evidence="6">Signal peptide peptidase SppA, 36K type</fullName>
        <ecNumber evidence="6">3.4.-.-</ecNumber>
    </submittedName>
</protein>
<evidence type="ECO:0000256" key="4">
    <source>
        <dbReference type="ARBA" id="ARBA00022825"/>
    </source>
</evidence>
<dbReference type="AlphaFoldDB" id="C8PFE0"/>
<dbReference type="Proteomes" id="UP000005709">
    <property type="component" value="Unassembled WGS sequence"/>
</dbReference>
<keyword evidence="2" id="KW-0645">Protease</keyword>
<dbReference type="NCBIfam" id="TIGR00706">
    <property type="entry name" value="SppA_dom"/>
    <property type="match status" value="1"/>
</dbReference>
<dbReference type="STRING" id="824.CGRAC_1949"/>
<keyword evidence="3 6" id="KW-0378">Hydrolase</keyword>
<keyword evidence="4" id="KW-0720">Serine protease</keyword>
<evidence type="ECO:0000256" key="2">
    <source>
        <dbReference type="ARBA" id="ARBA00022670"/>
    </source>
</evidence>
<dbReference type="GO" id="GO:0008236">
    <property type="term" value="F:serine-type peptidase activity"/>
    <property type="evidence" value="ECO:0007669"/>
    <property type="project" value="UniProtKB-KW"/>
</dbReference>
<evidence type="ECO:0000313" key="7">
    <source>
        <dbReference type="Proteomes" id="UP000005709"/>
    </source>
</evidence>
<keyword evidence="7" id="KW-1185">Reference proteome</keyword>
<dbReference type="PANTHER" id="PTHR42987:SF7">
    <property type="entry name" value="SIGNAL PEPTIDE PEPTIDASE SPPA-RELATED"/>
    <property type="match status" value="1"/>
</dbReference>
<feature type="domain" description="Peptidase S49" evidence="5">
    <location>
        <begin position="103"/>
        <end position="253"/>
    </location>
</feature>
<dbReference type="CDD" id="cd07023">
    <property type="entry name" value="S49_Sppa_N_C"/>
    <property type="match status" value="1"/>
</dbReference>
<dbReference type="InterPro" id="IPR004635">
    <property type="entry name" value="Pept_S49_SppA"/>
</dbReference>
<name>C8PFE0_9BACT</name>
<dbReference type="GO" id="GO:0006508">
    <property type="term" value="P:proteolysis"/>
    <property type="evidence" value="ECO:0007669"/>
    <property type="project" value="UniProtKB-KW"/>
</dbReference>
<dbReference type="PANTHER" id="PTHR42987">
    <property type="entry name" value="PEPTIDASE S49"/>
    <property type="match status" value="1"/>
</dbReference>
<dbReference type="InterPro" id="IPR047272">
    <property type="entry name" value="S49_SppA_C"/>
</dbReference>
<comment type="caution">
    <text evidence="6">The sequence shown here is derived from an EMBL/GenBank/DDBJ whole genome shotgun (WGS) entry which is preliminary data.</text>
</comment>
<dbReference type="InterPro" id="IPR002142">
    <property type="entry name" value="Peptidase_S49"/>
</dbReference>
<dbReference type="eggNOG" id="COG0616">
    <property type="taxonomic scope" value="Bacteria"/>
</dbReference>
<sequence length="290" mass="30937">MQFLKNIFAPIGAVLGFINKYFKSLIFLLILFLIFAGGESAQQKGANLAQLSLSGAIMDDSEILEKIEALKNDEAIKGVLLLIDSPGGALSPSVEISLAIKSLNSRKPVVAYAKGTMASGSYLGGVWASKIYANPGSFIGSIGVIMQGLDVSEAAAKLGFAEQIVKAGELKEAGTMMRKWSDAERASLQALVDESYELFTREVAQARSLDIRKRDTWANARVFLASGAKGVGLIDEVGSLDDAKSALVKASGVADPIWQEPSAYEKMMDRLANKSESLVRGAFGAKLMAY</sequence>
<evidence type="ECO:0000313" key="6">
    <source>
        <dbReference type="EMBL" id="EEV18486.1"/>
    </source>
</evidence>
<accession>C8PFE0</accession>
<dbReference type="RefSeq" id="WP_005869939.1">
    <property type="nucleotide sequence ID" value="NZ_ACYG01000011.1"/>
</dbReference>
<reference evidence="6 7" key="1">
    <citation type="submission" date="2009-07" db="EMBL/GenBank/DDBJ databases">
        <authorList>
            <person name="Madupu R."/>
            <person name="Sebastian Y."/>
            <person name="Durkin A.S."/>
            <person name="Torralba M."/>
            <person name="Methe B."/>
            <person name="Sutton G.G."/>
            <person name="Strausberg R.L."/>
            <person name="Nelson K.E."/>
        </authorList>
    </citation>
    <scope>NUCLEOTIDE SEQUENCE [LARGE SCALE GENOMIC DNA]</scope>
    <source>
        <strain evidence="6 7">RM3268</strain>
    </source>
</reference>
<evidence type="ECO:0000256" key="3">
    <source>
        <dbReference type="ARBA" id="ARBA00022801"/>
    </source>
</evidence>
<gene>
    <name evidence="6" type="primary">sppA</name>
    <name evidence="6" type="ORF">CAMGR0001_2493</name>
</gene>
<dbReference type="InterPro" id="IPR029045">
    <property type="entry name" value="ClpP/crotonase-like_dom_sf"/>
</dbReference>